<accession>A0AAN7B7J6</accession>
<keyword evidence="1" id="KW-0472">Membrane</keyword>
<protein>
    <submittedName>
        <fullName evidence="2">Uncharacterized protein</fullName>
    </submittedName>
</protein>
<reference evidence="2" key="2">
    <citation type="submission" date="2023-05" db="EMBL/GenBank/DDBJ databases">
        <authorList>
            <consortium name="Lawrence Berkeley National Laboratory"/>
            <person name="Steindorff A."/>
            <person name="Hensen N."/>
            <person name="Bonometti L."/>
            <person name="Westerberg I."/>
            <person name="Brannstrom I.O."/>
            <person name="Guillou S."/>
            <person name="Cros-Aarteil S."/>
            <person name="Calhoun S."/>
            <person name="Haridas S."/>
            <person name="Kuo A."/>
            <person name="Mondo S."/>
            <person name="Pangilinan J."/>
            <person name="Riley R."/>
            <person name="Labutti K."/>
            <person name="Andreopoulos B."/>
            <person name="Lipzen A."/>
            <person name="Chen C."/>
            <person name="Yanf M."/>
            <person name="Daum C."/>
            <person name="Ng V."/>
            <person name="Clum A."/>
            <person name="Ohm R."/>
            <person name="Martin F."/>
            <person name="Silar P."/>
            <person name="Natvig D."/>
            <person name="Lalanne C."/>
            <person name="Gautier V."/>
            <person name="Ament-Velasquez S.L."/>
            <person name="Kruys A."/>
            <person name="Hutchinson M.I."/>
            <person name="Powell A.J."/>
            <person name="Barry K."/>
            <person name="Miller A.N."/>
            <person name="Grigoriev I.V."/>
            <person name="Debuchy R."/>
            <person name="Gladieux P."/>
            <person name="Thoren M.H."/>
            <person name="Johannesson H."/>
        </authorList>
    </citation>
    <scope>NUCLEOTIDE SEQUENCE</scope>
    <source>
        <strain evidence="2">PSN293</strain>
    </source>
</reference>
<reference evidence="2" key="1">
    <citation type="journal article" date="2023" name="Mol. Phylogenet. Evol.">
        <title>Genome-scale phylogeny and comparative genomics of the fungal order Sordariales.</title>
        <authorList>
            <person name="Hensen N."/>
            <person name="Bonometti L."/>
            <person name="Westerberg I."/>
            <person name="Brannstrom I.O."/>
            <person name="Guillou S."/>
            <person name="Cros-Aarteil S."/>
            <person name="Calhoun S."/>
            <person name="Haridas S."/>
            <person name="Kuo A."/>
            <person name="Mondo S."/>
            <person name="Pangilinan J."/>
            <person name="Riley R."/>
            <person name="LaButti K."/>
            <person name="Andreopoulos B."/>
            <person name="Lipzen A."/>
            <person name="Chen C."/>
            <person name="Yan M."/>
            <person name="Daum C."/>
            <person name="Ng V."/>
            <person name="Clum A."/>
            <person name="Steindorff A."/>
            <person name="Ohm R.A."/>
            <person name="Martin F."/>
            <person name="Silar P."/>
            <person name="Natvig D.O."/>
            <person name="Lalanne C."/>
            <person name="Gautier V."/>
            <person name="Ament-Velasquez S.L."/>
            <person name="Kruys A."/>
            <person name="Hutchinson M.I."/>
            <person name="Powell A.J."/>
            <person name="Barry K."/>
            <person name="Miller A.N."/>
            <person name="Grigoriev I.V."/>
            <person name="Debuchy R."/>
            <person name="Gladieux P."/>
            <person name="Hiltunen Thoren M."/>
            <person name="Johannesson H."/>
        </authorList>
    </citation>
    <scope>NUCLEOTIDE SEQUENCE</scope>
    <source>
        <strain evidence="2">PSN293</strain>
    </source>
</reference>
<evidence type="ECO:0000313" key="3">
    <source>
        <dbReference type="Proteomes" id="UP001301769"/>
    </source>
</evidence>
<keyword evidence="1" id="KW-1133">Transmembrane helix</keyword>
<organism evidence="2 3">
    <name type="scientific">Rhypophila decipiens</name>
    <dbReference type="NCBI Taxonomy" id="261697"/>
    <lineage>
        <taxon>Eukaryota</taxon>
        <taxon>Fungi</taxon>
        <taxon>Dikarya</taxon>
        <taxon>Ascomycota</taxon>
        <taxon>Pezizomycotina</taxon>
        <taxon>Sordariomycetes</taxon>
        <taxon>Sordariomycetidae</taxon>
        <taxon>Sordariales</taxon>
        <taxon>Naviculisporaceae</taxon>
        <taxon>Rhypophila</taxon>
    </lineage>
</organism>
<name>A0AAN7B7J6_9PEZI</name>
<comment type="caution">
    <text evidence="2">The sequence shown here is derived from an EMBL/GenBank/DDBJ whole genome shotgun (WGS) entry which is preliminary data.</text>
</comment>
<keyword evidence="1" id="KW-0812">Transmembrane</keyword>
<proteinExistence type="predicted"/>
<keyword evidence="3" id="KW-1185">Reference proteome</keyword>
<dbReference type="Proteomes" id="UP001301769">
    <property type="component" value="Unassembled WGS sequence"/>
</dbReference>
<evidence type="ECO:0000256" key="1">
    <source>
        <dbReference type="SAM" id="Phobius"/>
    </source>
</evidence>
<feature type="transmembrane region" description="Helical" evidence="1">
    <location>
        <begin position="42"/>
        <end position="70"/>
    </location>
</feature>
<gene>
    <name evidence="2" type="ORF">QBC37DRAFT_400818</name>
</gene>
<dbReference type="AlphaFoldDB" id="A0AAN7B7J6"/>
<sequence>MWSSIRGEKLLIVLASTGLVGGPCSLLIPPDPGGNIPPPRAVVVAVLAGLDIAIVLVYIVIIVIVGAVIAGGESNRVENLVQGGTVVHYRASHVLAEAVIPLLGERKMQVIDHTNRWQPSNYRTPIRLNIDMN</sequence>
<dbReference type="EMBL" id="MU858113">
    <property type="protein sequence ID" value="KAK4213204.1"/>
    <property type="molecule type" value="Genomic_DNA"/>
</dbReference>
<evidence type="ECO:0000313" key="2">
    <source>
        <dbReference type="EMBL" id="KAK4213204.1"/>
    </source>
</evidence>